<dbReference type="InterPro" id="IPR000524">
    <property type="entry name" value="Tscrpt_reg_HTH_GntR"/>
</dbReference>
<protein>
    <submittedName>
        <fullName evidence="5">FadR family transcriptional regulator</fullName>
    </submittedName>
</protein>
<dbReference type="PANTHER" id="PTHR43537">
    <property type="entry name" value="TRANSCRIPTIONAL REGULATOR, GNTR FAMILY"/>
    <property type="match status" value="1"/>
</dbReference>
<dbReference type="OrthoDB" id="369138at2"/>
<accession>A0A2N0Z6Z0</accession>
<comment type="caution">
    <text evidence="5">The sequence shown here is derived from an EMBL/GenBank/DDBJ whole genome shotgun (WGS) entry which is preliminary data.</text>
</comment>
<evidence type="ECO:0000313" key="5">
    <source>
        <dbReference type="EMBL" id="PKG25281.1"/>
    </source>
</evidence>
<dbReference type="AlphaFoldDB" id="A0A2N0Z6Z0"/>
<dbReference type="Pfam" id="PF00392">
    <property type="entry name" value="GntR"/>
    <property type="match status" value="1"/>
</dbReference>
<dbReference type="EMBL" id="PISE01000004">
    <property type="protein sequence ID" value="PKG25281.1"/>
    <property type="molecule type" value="Genomic_DNA"/>
</dbReference>
<dbReference type="InterPro" id="IPR011711">
    <property type="entry name" value="GntR_C"/>
</dbReference>
<sequence>MAKLLYVDIVSAIESEIVNGKLTEGSKLLSERELALQFHVSRNVVREAIKVLREKGFVDIQVGRGVFVKKPEPKLVSESLERVLDTSITGMEEILEVREVLELAIIKRVARQATEEDISELKNIFQEMESKKFHVNEFVELDAKFHLQLAKATKNNVFNILSTSFSELSNKSIQLTIYNPMSVNIAQEQHWQLIEAIEKRDEILGEKVMRSHIDDARKDIQILKKHMEEQQEDGRKNSINYDR</sequence>
<dbReference type="PRINTS" id="PR00035">
    <property type="entry name" value="HTHGNTR"/>
</dbReference>
<dbReference type="Gene3D" id="1.20.120.530">
    <property type="entry name" value="GntR ligand-binding domain-like"/>
    <property type="match status" value="1"/>
</dbReference>
<dbReference type="GO" id="GO:0003677">
    <property type="term" value="F:DNA binding"/>
    <property type="evidence" value="ECO:0007669"/>
    <property type="project" value="UniProtKB-KW"/>
</dbReference>
<keyword evidence="1" id="KW-0805">Transcription regulation</keyword>
<dbReference type="InterPro" id="IPR036388">
    <property type="entry name" value="WH-like_DNA-bd_sf"/>
</dbReference>
<reference evidence="5 6" key="1">
    <citation type="journal article" date="2003" name="Int. J. Syst. Evol. Microbiol.">
        <title>Bacillus nealsonii sp. nov., isolated from a spacecraft-assembly facility, whose spores are gamma-radiation resistant.</title>
        <authorList>
            <person name="Venkateswaran K."/>
            <person name="Kempf M."/>
            <person name="Chen F."/>
            <person name="Satomi M."/>
            <person name="Nicholson W."/>
            <person name="Kern R."/>
        </authorList>
    </citation>
    <scope>NUCLEOTIDE SEQUENCE [LARGE SCALE GENOMIC DNA]</scope>
    <source>
        <strain evidence="5 6">FO-92</strain>
    </source>
</reference>
<dbReference type="SMART" id="SM00345">
    <property type="entry name" value="HTH_GNTR"/>
    <property type="match status" value="1"/>
</dbReference>
<gene>
    <name evidence="5" type="ORF">CWS01_02050</name>
</gene>
<name>A0A2N0Z6Z0_9BACI</name>
<keyword evidence="2" id="KW-0238">DNA-binding</keyword>
<dbReference type="Proteomes" id="UP000233375">
    <property type="component" value="Unassembled WGS sequence"/>
</dbReference>
<evidence type="ECO:0000259" key="4">
    <source>
        <dbReference type="PROSITE" id="PS50949"/>
    </source>
</evidence>
<dbReference type="PANTHER" id="PTHR43537:SF5">
    <property type="entry name" value="UXU OPERON TRANSCRIPTIONAL REGULATOR"/>
    <property type="match status" value="1"/>
</dbReference>
<dbReference type="InterPro" id="IPR036390">
    <property type="entry name" value="WH_DNA-bd_sf"/>
</dbReference>
<dbReference type="SUPFAM" id="SSF48008">
    <property type="entry name" value="GntR ligand-binding domain-like"/>
    <property type="match status" value="1"/>
</dbReference>
<organism evidence="5 6">
    <name type="scientific">Niallia nealsonii</name>
    <dbReference type="NCBI Taxonomy" id="115979"/>
    <lineage>
        <taxon>Bacteria</taxon>
        <taxon>Bacillati</taxon>
        <taxon>Bacillota</taxon>
        <taxon>Bacilli</taxon>
        <taxon>Bacillales</taxon>
        <taxon>Bacillaceae</taxon>
        <taxon>Niallia</taxon>
    </lineage>
</organism>
<dbReference type="Pfam" id="PF07729">
    <property type="entry name" value="FCD"/>
    <property type="match status" value="1"/>
</dbReference>
<keyword evidence="6" id="KW-1185">Reference proteome</keyword>
<evidence type="ECO:0000313" key="6">
    <source>
        <dbReference type="Proteomes" id="UP000233375"/>
    </source>
</evidence>
<feature type="domain" description="HTH gntR-type" evidence="4">
    <location>
        <begin position="3"/>
        <end position="71"/>
    </location>
</feature>
<evidence type="ECO:0000256" key="3">
    <source>
        <dbReference type="ARBA" id="ARBA00023163"/>
    </source>
</evidence>
<dbReference type="PROSITE" id="PS50949">
    <property type="entry name" value="HTH_GNTR"/>
    <property type="match status" value="1"/>
</dbReference>
<evidence type="ECO:0000256" key="1">
    <source>
        <dbReference type="ARBA" id="ARBA00023015"/>
    </source>
</evidence>
<evidence type="ECO:0000256" key="2">
    <source>
        <dbReference type="ARBA" id="ARBA00023125"/>
    </source>
</evidence>
<proteinExistence type="predicted"/>
<keyword evidence="3" id="KW-0804">Transcription</keyword>
<dbReference type="Gene3D" id="1.10.10.10">
    <property type="entry name" value="Winged helix-like DNA-binding domain superfamily/Winged helix DNA-binding domain"/>
    <property type="match status" value="1"/>
</dbReference>
<dbReference type="CDD" id="cd07377">
    <property type="entry name" value="WHTH_GntR"/>
    <property type="match status" value="1"/>
</dbReference>
<dbReference type="SMART" id="SM00895">
    <property type="entry name" value="FCD"/>
    <property type="match status" value="1"/>
</dbReference>
<dbReference type="GO" id="GO:0003700">
    <property type="term" value="F:DNA-binding transcription factor activity"/>
    <property type="evidence" value="ECO:0007669"/>
    <property type="project" value="InterPro"/>
</dbReference>
<dbReference type="SUPFAM" id="SSF46785">
    <property type="entry name" value="Winged helix' DNA-binding domain"/>
    <property type="match status" value="1"/>
</dbReference>
<dbReference type="RefSeq" id="WP_101175386.1">
    <property type="nucleotide sequence ID" value="NZ_PISE01000004.1"/>
</dbReference>
<dbReference type="InterPro" id="IPR008920">
    <property type="entry name" value="TF_FadR/GntR_C"/>
</dbReference>